<protein>
    <submittedName>
        <fullName evidence="12">TonB family protein</fullName>
    </submittedName>
</protein>
<evidence type="ECO:0000256" key="7">
    <source>
        <dbReference type="ARBA" id="ARBA00022927"/>
    </source>
</evidence>
<keyword evidence="7" id="KW-0653">Protein transport</keyword>
<dbReference type="PANTHER" id="PTHR33446">
    <property type="entry name" value="PROTEIN TONB-RELATED"/>
    <property type="match status" value="1"/>
</dbReference>
<dbReference type="NCBIfam" id="TIGR01352">
    <property type="entry name" value="tonB_Cterm"/>
    <property type="match status" value="1"/>
</dbReference>
<dbReference type="InterPro" id="IPR006260">
    <property type="entry name" value="TonB/TolA_C"/>
</dbReference>
<dbReference type="SUPFAM" id="SSF74653">
    <property type="entry name" value="TolA/TonB C-terminal domain"/>
    <property type="match status" value="1"/>
</dbReference>
<comment type="subcellular location">
    <subcellularLocation>
        <location evidence="1">Cell inner membrane</location>
        <topology evidence="1">Single-pass membrane protein</topology>
        <orientation evidence="1">Periplasmic side</orientation>
    </subcellularLocation>
</comment>
<name>A0A537JY91_9BACT</name>
<sequence>MGQGSGLGVSDGAGAASSAGPPGVAARVVPPRVITSAGTDYPVEAFRLTVRRQDLGGRLAVDGEEGTVGVRALVREDGMVGRVDVIASSGSAALDRAAAEAVKRWLFAPATRDGVPIDAYVTLRIRYVVR</sequence>
<accession>A0A537JY91</accession>
<keyword evidence="4" id="KW-1003">Cell membrane</keyword>
<keyword evidence="6" id="KW-0812">Transmembrane</keyword>
<feature type="compositionally biased region" description="Low complexity" evidence="10">
    <location>
        <begin position="12"/>
        <end position="28"/>
    </location>
</feature>
<comment type="similarity">
    <text evidence="2">Belongs to the TonB family.</text>
</comment>
<evidence type="ECO:0000259" key="11">
    <source>
        <dbReference type="PROSITE" id="PS52015"/>
    </source>
</evidence>
<dbReference type="InterPro" id="IPR037682">
    <property type="entry name" value="TonB_C"/>
</dbReference>
<dbReference type="AlphaFoldDB" id="A0A537JY91"/>
<evidence type="ECO:0000313" key="12">
    <source>
        <dbReference type="EMBL" id="TMI88508.1"/>
    </source>
</evidence>
<evidence type="ECO:0000313" key="13">
    <source>
        <dbReference type="Proteomes" id="UP000318509"/>
    </source>
</evidence>
<feature type="compositionally biased region" description="Gly residues" evidence="10">
    <location>
        <begin position="1"/>
        <end position="11"/>
    </location>
</feature>
<dbReference type="GO" id="GO:0031992">
    <property type="term" value="F:energy transducer activity"/>
    <property type="evidence" value="ECO:0007669"/>
    <property type="project" value="TreeGrafter"/>
</dbReference>
<keyword evidence="8" id="KW-1133">Transmembrane helix</keyword>
<evidence type="ECO:0000256" key="3">
    <source>
        <dbReference type="ARBA" id="ARBA00022448"/>
    </source>
</evidence>
<evidence type="ECO:0000256" key="6">
    <source>
        <dbReference type="ARBA" id="ARBA00022692"/>
    </source>
</evidence>
<proteinExistence type="inferred from homology"/>
<evidence type="ECO:0000256" key="10">
    <source>
        <dbReference type="SAM" id="MobiDB-lite"/>
    </source>
</evidence>
<evidence type="ECO:0000256" key="4">
    <source>
        <dbReference type="ARBA" id="ARBA00022475"/>
    </source>
</evidence>
<feature type="domain" description="TonB C-terminal" evidence="11">
    <location>
        <begin position="40"/>
        <end position="130"/>
    </location>
</feature>
<evidence type="ECO:0000256" key="1">
    <source>
        <dbReference type="ARBA" id="ARBA00004383"/>
    </source>
</evidence>
<keyword evidence="5" id="KW-0997">Cell inner membrane</keyword>
<reference evidence="12 13" key="1">
    <citation type="journal article" date="2019" name="Nat. Microbiol.">
        <title>Mediterranean grassland soil C-N compound turnover is dependent on rainfall and depth, and is mediated by genomically divergent microorganisms.</title>
        <authorList>
            <person name="Diamond S."/>
            <person name="Andeer P.F."/>
            <person name="Li Z."/>
            <person name="Crits-Christoph A."/>
            <person name="Burstein D."/>
            <person name="Anantharaman K."/>
            <person name="Lane K.R."/>
            <person name="Thomas B.C."/>
            <person name="Pan C."/>
            <person name="Northen T.R."/>
            <person name="Banfield J.F."/>
        </authorList>
    </citation>
    <scope>NUCLEOTIDE SEQUENCE [LARGE SCALE GENOMIC DNA]</scope>
    <source>
        <strain evidence="12">NP_3</strain>
    </source>
</reference>
<feature type="region of interest" description="Disordered" evidence="10">
    <location>
        <begin position="1"/>
        <end position="28"/>
    </location>
</feature>
<dbReference type="Pfam" id="PF03544">
    <property type="entry name" value="TonB_C"/>
    <property type="match status" value="1"/>
</dbReference>
<evidence type="ECO:0000256" key="5">
    <source>
        <dbReference type="ARBA" id="ARBA00022519"/>
    </source>
</evidence>
<keyword evidence="3" id="KW-0813">Transport</keyword>
<organism evidence="12 13">
    <name type="scientific">Candidatus Segetimicrobium genomatis</name>
    <dbReference type="NCBI Taxonomy" id="2569760"/>
    <lineage>
        <taxon>Bacteria</taxon>
        <taxon>Bacillati</taxon>
        <taxon>Candidatus Sysuimicrobiota</taxon>
        <taxon>Candidatus Sysuimicrobiia</taxon>
        <taxon>Candidatus Sysuimicrobiales</taxon>
        <taxon>Candidatus Segetimicrobiaceae</taxon>
        <taxon>Candidatus Segetimicrobium</taxon>
    </lineage>
</organism>
<dbReference type="GO" id="GO:0098797">
    <property type="term" value="C:plasma membrane protein complex"/>
    <property type="evidence" value="ECO:0007669"/>
    <property type="project" value="TreeGrafter"/>
</dbReference>
<comment type="caution">
    <text evidence="12">The sequence shown here is derived from an EMBL/GenBank/DDBJ whole genome shotgun (WGS) entry which is preliminary data.</text>
</comment>
<dbReference type="PROSITE" id="PS52015">
    <property type="entry name" value="TONB_CTD"/>
    <property type="match status" value="1"/>
</dbReference>
<evidence type="ECO:0000256" key="2">
    <source>
        <dbReference type="ARBA" id="ARBA00006555"/>
    </source>
</evidence>
<evidence type="ECO:0000256" key="8">
    <source>
        <dbReference type="ARBA" id="ARBA00022989"/>
    </source>
</evidence>
<dbReference type="InterPro" id="IPR051045">
    <property type="entry name" value="TonB-dependent_transducer"/>
</dbReference>
<gene>
    <name evidence="12" type="ORF">E6H00_12615</name>
</gene>
<dbReference type="Proteomes" id="UP000318509">
    <property type="component" value="Unassembled WGS sequence"/>
</dbReference>
<evidence type="ECO:0000256" key="9">
    <source>
        <dbReference type="ARBA" id="ARBA00023136"/>
    </source>
</evidence>
<dbReference type="Gene3D" id="3.30.1150.10">
    <property type="match status" value="1"/>
</dbReference>
<dbReference type="PANTHER" id="PTHR33446:SF2">
    <property type="entry name" value="PROTEIN TONB"/>
    <property type="match status" value="1"/>
</dbReference>
<dbReference type="EMBL" id="VBAK01000139">
    <property type="protein sequence ID" value="TMI88508.1"/>
    <property type="molecule type" value="Genomic_DNA"/>
</dbReference>
<dbReference type="GO" id="GO:0055085">
    <property type="term" value="P:transmembrane transport"/>
    <property type="evidence" value="ECO:0007669"/>
    <property type="project" value="InterPro"/>
</dbReference>
<dbReference type="GO" id="GO:0015031">
    <property type="term" value="P:protein transport"/>
    <property type="evidence" value="ECO:0007669"/>
    <property type="project" value="UniProtKB-KW"/>
</dbReference>
<keyword evidence="9" id="KW-0472">Membrane</keyword>